<dbReference type="InterPro" id="IPR011701">
    <property type="entry name" value="MFS"/>
</dbReference>
<feature type="transmembrane region" description="Helical" evidence="6">
    <location>
        <begin position="123"/>
        <end position="144"/>
    </location>
</feature>
<dbReference type="EMBL" id="KT163587">
    <property type="protein sequence ID" value="AKN21537.1"/>
    <property type="molecule type" value="mRNA"/>
</dbReference>
<feature type="transmembrane region" description="Helical" evidence="6">
    <location>
        <begin position="62"/>
        <end position="82"/>
    </location>
</feature>
<feature type="transmembrane region" description="Helical" evidence="6">
    <location>
        <begin position="395"/>
        <end position="415"/>
    </location>
</feature>
<dbReference type="Gene3D" id="1.20.1250.20">
    <property type="entry name" value="MFS general substrate transporter like domains"/>
    <property type="match status" value="1"/>
</dbReference>
<feature type="transmembrane region" description="Helical" evidence="6">
    <location>
        <begin position="368"/>
        <end position="388"/>
    </location>
</feature>
<evidence type="ECO:0000256" key="4">
    <source>
        <dbReference type="ARBA" id="ARBA00022989"/>
    </source>
</evidence>
<sequence length="513" mass="57009">MMKLSLNQKLFLTVIEAFSVFLTVFLSQMITTVFPAYSSVKTEIENVSIASTNCSNDNPSNVYVSILIGSKYGTELIMFPIVGWITDRSHPPQILFTGALIEAFACVVYCISDNFYSSILARIIDAIGYSIVSTSGLTIIYTIYVNERSRNKVITFDSILVYIAGSTSPIIAGAIFESASKINKDSARIFTFVWLCPLFIILAVAISPFAFRNSYMSRYFGISVVKKKSVECKKFQNGKNELDINNSLLVKENDGNNINSTLQQDCSESIPSSGSKNADQFIDHKMVPNKMSSSLSLPDVDVIDISQTKSKNHLEMKKQLSAAKLLKDPHVMVVLTVLMFNSLIGNSLETTLPIFMIKKFCSDQTQQGAVWLFGFFSLIGFFLSSMLFHLKTSVCWILPMVGIVINGAICICIFFSKPWWVIGVCLGFMFFFSSMTECILIPVVPKIIDIKYSKSYGSASGLTLLTFTISGLIGTFPIGPLVEYFGFLTLCILLCCFTCLLSPFMACLRKYFK</sequence>
<evidence type="ECO:0000256" key="5">
    <source>
        <dbReference type="ARBA" id="ARBA00023136"/>
    </source>
</evidence>
<feature type="transmembrane region" description="Helical" evidence="6">
    <location>
        <begin position="456"/>
        <end position="478"/>
    </location>
</feature>
<keyword evidence="2" id="KW-0813">Transport</keyword>
<reference evidence="7" key="1">
    <citation type="journal article" date="2015" name="Elife">
        <title>Stem cells and fluid flow drive cyst formation in an invertebrate excretory organ.</title>
        <authorList>
            <person name="Thi-Kim Vu H."/>
            <person name="Rink J.C."/>
            <person name="McKinney S.A."/>
            <person name="McClain M."/>
            <person name="Lakshmanaperumal N."/>
            <person name="Alexander R."/>
            <person name="Sanchez Alvarado A."/>
        </authorList>
    </citation>
    <scope>NUCLEOTIDE SEQUENCE</scope>
</reference>
<dbReference type="InterPro" id="IPR050930">
    <property type="entry name" value="MFS_Vesicular_Transporter"/>
</dbReference>
<keyword evidence="4 6" id="KW-1133">Transmembrane helix</keyword>
<name>A0A0H3YFB7_SCHMD</name>
<evidence type="ECO:0000313" key="7">
    <source>
        <dbReference type="EMBL" id="AKN21537.1"/>
    </source>
</evidence>
<evidence type="ECO:0000256" key="1">
    <source>
        <dbReference type="ARBA" id="ARBA00004141"/>
    </source>
</evidence>
<feature type="transmembrane region" description="Helical" evidence="6">
    <location>
        <begin position="421"/>
        <end position="444"/>
    </location>
</feature>
<feature type="transmembrane region" description="Helical" evidence="6">
    <location>
        <begin position="94"/>
        <end position="111"/>
    </location>
</feature>
<dbReference type="SUPFAM" id="SSF103473">
    <property type="entry name" value="MFS general substrate transporter"/>
    <property type="match status" value="1"/>
</dbReference>
<dbReference type="GO" id="GO:0022857">
    <property type="term" value="F:transmembrane transporter activity"/>
    <property type="evidence" value="ECO:0007669"/>
    <property type="project" value="InterPro"/>
</dbReference>
<evidence type="ECO:0000256" key="6">
    <source>
        <dbReference type="SAM" id="Phobius"/>
    </source>
</evidence>
<protein>
    <submittedName>
        <fullName evidence="7">Slc18a-2</fullName>
    </submittedName>
</protein>
<evidence type="ECO:0000256" key="3">
    <source>
        <dbReference type="ARBA" id="ARBA00022692"/>
    </source>
</evidence>
<dbReference type="PANTHER" id="PTHR23506:SF23">
    <property type="entry name" value="GH10249P"/>
    <property type="match status" value="1"/>
</dbReference>
<proteinExistence type="evidence at transcript level"/>
<dbReference type="GO" id="GO:0016020">
    <property type="term" value="C:membrane"/>
    <property type="evidence" value="ECO:0007669"/>
    <property type="project" value="UniProtKB-SubCell"/>
</dbReference>
<feature type="transmembrane region" description="Helical" evidence="6">
    <location>
        <begin position="484"/>
        <end position="508"/>
    </location>
</feature>
<evidence type="ECO:0000256" key="2">
    <source>
        <dbReference type="ARBA" id="ARBA00022448"/>
    </source>
</evidence>
<feature type="transmembrane region" description="Helical" evidence="6">
    <location>
        <begin position="188"/>
        <end position="211"/>
    </location>
</feature>
<keyword evidence="5 6" id="KW-0472">Membrane</keyword>
<feature type="transmembrane region" description="Helical" evidence="6">
    <location>
        <begin position="331"/>
        <end position="348"/>
    </location>
</feature>
<comment type="subcellular location">
    <subcellularLocation>
        <location evidence="1">Membrane</location>
        <topology evidence="1">Multi-pass membrane protein</topology>
    </subcellularLocation>
</comment>
<accession>A0A0H3YFB7</accession>
<dbReference type="AlphaFoldDB" id="A0A0H3YFB7"/>
<feature type="transmembrane region" description="Helical" evidence="6">
    <location>
        <begin position="156"/>
        <end position="176"/>
    </location>
</feature>
<keyword evidence="3 6" id="KW-0812">Transmembrane</keyword>
<gene>
    <name evidence="7" type="primary">slc18a-2</name>
</gene>
<dbReference type="Pfam" id="PF07690">
    <property type="entry name" value="MFS_1"/>
    <property type="match status" value="1"/>
</dbReference>
<organism evidence="7">
    <name type="scientific">Schmidtea mediterranea</name>
    <name type="common">Freshwater planarian flatworm</name>
    <dbReference type="NCBI Taxonomy" id="79327"/>
    <lineage>
        <taxon>Eukaryota</taxon>
        <taxon>Metazoa</taxon>
        <taxon>Spiralia</taxon>
        <taxon>Lophotrochozoa</taxon>
        <taxon>Platyhelminthes</taxon>
        <taxon>Rhabditophora</taxon>
        <taxon>Seriata</taxon>
        <taxon>Tricladida</taxon>
        <taxon>Continenticola</taxon>
        <taxon>Geoplanoidea</taxon>
        <taxon>Dugesiidae</taxon>
        <taxon>Schmidtea</taxon>
    </lineage>
</organism>
<dbReference type="InterPro" id="IPR036259">
    <property type="entry name" value="MFS_trans_sf"/>
</dbReference>
<dbReference type="PANTHER" id="PTHR23506">
    <property type="entry name" value="GH10249P"/>
    <property type="match status" value="1"/>
</dbReference>